<dbReference type="AlphaFoldDB" id="A0A2P7AV50"/>
<accession>A0A2P7AV50</accession>
<keyword evidence="2" id="KW-0489">Methyltransferase</keyword>
<organism evidence="2 3">
    <name type="scientific">Phyllobacterium endophyticum</name>
    <dbReference type="NCBI Taxonomy" id="1149773"/>
    <lineage>
        <taxon>Bacteria</taxon>
        <taxon>Pseudomonadati</taxon>
        <taxon>Pseudomonadota</taxon>
        <taxon>Alphaproteobacteria</taxon>
        <taxon>Hyphomicrobiales</taxon>
        <taxon>Phyllobacteriaceae</taxon>
        <taxon>Phyllobacterium</taxon>
    </lineage>
</organism>
<dbReference type="GO" id="GO:0032259">
    <property type="term" value="P:methylation"/>
    <property type="evidence" value="ECO:0007669"/>
    <property type="project" value="UniProtKB-KW"/>
</dbReference>
<dbReference type="Gene3D" id="3.40.50.150">
    <property type="entry name" value="Vaccinia Virus protein VP39"/>
    <property type="match status" value="1"/>
</dbReference>
<dbReference type="Pfam" id="PF08241">
    <property type="entry name" value="Methyltransf_11"/>
    <property type="match status" value="1"/>
</dbReference>
<evidence type="ECO:0000313" key="2">
    <source>
        <dbReference type="EMBL" id="PSH58094.1"/>
    </source>
</evidence>
<evidence type="ECO:0000259" key="1">
    <source>
        <dbReference type="Pfam" id="PF08241"/>
    </source>
</evidence>
<dbReference type="OrthoDB" id="161159at2"/>
<evidence type="ECO:0000313" key="3">
    <source>
        <dbReference type="Proteomes" id="UP000241158"/>
    </source>
</evidence>
<dbReference type="GO" id="GO:0008757">
    <property type="term" value="F:S-adenosylmethionine-dependent methyltransferase activity"/>
    <property type="evidence" value="ECO:0007669"/>
    <property type="project" value="InterPro"/>
</dbReference>
<dbReference type="InterPro" id="IPR013216">
    <property type="entry name" value="Methyltransf_11"/>
</dbReference>
<dbReference type="Proteomes" id="UP000241158">
    <property type="component" value="Unassembled WGS sequence"/>
</dbReference>
<sequence length="218" mass="24684">MHPSSYNQMEAAINEHLGNITPLNILDVGSYDVNGSYKPIFARIEWSYTGFDQTEGPNVDVVSTDPHKLPFDNDSFDAVVSGQAFEHMEYFWIAMLEIARVLKPNGKAFIIAPSKGFEHRYPIDCWRFYPDGFRTLGKWSGLTVLEVKSDLADHASIWGDTLGVFHKPADWSLFDTELYAISGAHDERRRAEMILNSRSWKITSPLRSIAKALGITRL</sequence>
<comment type="caution">
    <text evidence="2">The sequence shown here is derived from an EMBL/GenBank/DDBJ whole genome shotgun (WGS) entry which is preliminary data.</text>
</comment>
<gene>
    <name evidence="2" type="ORF">CU100_10615</name>
</gene>
<protein>
    <submittedName>
        <fullName evidence="2">Methyltransferase type 11</fullName>
    </submittedName>
</protein>
<proteinExistence type="predicted"/>
<name>A0A2P7AV50_9HYPH</name>
<feature type="domain" description="Methyltransferase type 11" evidence="1">
    <location>
        <begin position="56"/>
        <end position="110"/>
    </location>
</feature>
<dbReference type="RefSeq" id="WP_106716544.1">
    <property type="nucleotide sequence ID" value="NZ_JACHXT010000001.1"/>
</dbReference>
<dbReference type="SUPFAM" id="SSF53335">
    <property type="entry name" value="S-adenosyl-L-methionine-dependent methyltransferases"/>
    <property type="match status" value="1"/>
</dbReference>
<keyword evidence="2" id="KW-0808">Transferase</keyword>
<dbReference type="InterPro" id="IPR029063">
    <property type="entry name" value="SAM-dependent_MTases_sf"/>
</dbReference>
<reference evidence="3" key="1">
    <citation type="submission" date="2017-11" db="EMBL/GenBank/DDBJ databases">
        <authorList>
            <person name="Kuznetsova I."/>
            <person name="Sazanova A."/>
            <person name="Chirak E."/>
            <person name="Safronova V."/>
            <person name="Willems A."/>
        </authorList>
    </citation>
    <scope>NUCLEOTIDE SEQUENCE [LARGE SCALE GENOMIC DNA]</scope>
    <source>
        <strain evidence="3">PEPV15</strain>
    </source>
</reference>
<dbReference type="EMBL" id="PGGN01000002">
    <property type="protein sequence ID" value="PSH58094.1"/>
    <property type="molecule type" value="Genomic_DNA"/>
</dbReference>
<dbReference type="CDD" id="cd02440">
    <property type="entry name" value="AdoMet_MTases"/>
    <property type="match status" value="1"/>
</dbReference>
<keyword evidence="3" id="KW-1185">Reference proteome</keyword>